<keyword evidence="2" id="KW-1185">Reference proteome</keyword>
<comment type="caution">
    <text evidence="1">The sequence shown here is derived from an EMBL/GenBank/DDBJ whole genome shotgun (WGS) entry which is preliminary data.</text>
</comment>
<reference evidence="1 2" key="1">
    <citation type="submission" date="2024-03" db="EMBL/GenBank/DDBJ databases">
        <title>Novel Streptomyces species of biotechnological and ecological value are a feature of Machair soil.</title>
        <authorList>
            <person name="Prole J.R."/>
            <person name="Goodfellow M."/>
            <person name="Allenby N."/>
            <person name="Ward A.C."/>
        </authorList>
    </citation>
    <scope>NUCLEOTIDE SEQUENCE [LARGE SCALE GENOMIC DNA]</scope>
    <source>
        <strain evidence="1 2">MS1.HAVA.3</strain>
    </source>
</reference>
<protein>
    <submittedName>
        <fullName evidence="1">Uncharacterized protein</fullName>
    </submittedName>
</protein>
<dbReference type="Proteomes" id="UP001382904">
    <property type="component" value="Unassembled WGS sequence"/>
</dbReference>
<sequence length="85" mass="9240">MLAFSVDPTGAFRRAPLPSGLVLEQVRPVFASDPGAMDLYGRHEPTYLVAQCRDGEREVLIAAPRKEMPWLVGALPKAEPPAVPD</sequence>
<dbReference type="EMBL" id="JBBKAM010000002">
    <property type="protein sequence ID" value="MEJ8643029.1"/>
    <property type="molecule type" value="Genomic_DNA"/>
</dbReference>
<gene>
    <name evidence="1" type="ORF">WKI68_19815</name>
</gene>
<organism evidence="1 2">
    <name type="scientific">Streptomyces caledonius</name>
    <dbReference type="NCBI Taxonomy" id="3134107"/>
    <lineage>
        <taxon>Bacteria</taxon>
        <taxon>Bacillati</taxon>
        <taxon>Actinomycetota</taxon>
        <taxon>Actinomycetes</taxon>
        <taxon>Kitasatosporales</taxon>
        <taxon>Streptomycetaceae</taxon>
        <taxon>Streptomyces</taxon>
    </lineage>
</organism>
<accession>A0ABU8U6T7</accession>
<evidence type="ECO:0000313" key="2">
    <source>
        <dbReference type="Proteomes" id="UP001382904"/>
    </source>
</evidence>
<name>A0ABU8U6T7_9ACTN</name>
<evidence type="ECO:0000313" key="1">
    <source>
        <dbReference type="EMBL" id="MEJ8643029.1"/>
    </source>
</evidence>
<proteinExistence type="predicted"/>